<reference evidence="2 3" key="1">
    <citation type="submission" date="2023-07" db="EMBL/GenBank/DDBJ databases">
        <title>Genomic Encyclopedia of Type Strains, Phase IV (KMG-IV): sequencing the most valuable type-strain genomes for metagenomic binning, comparative biology and taxonomic classification.</title>
        <authorList>
            <person name="Goeker M."/>
        </authorList>
    </citation>
    <scope>NUCLEOTIDE SEQUENCE [LARGE SCALE GENOMIC DNA]</scope>
    <source>
        <strain evidence="2 3">DSM 23837</strain>
    </source>
</reference>
<feature type="transmembrane region" description="Helical" evidence="1">
    <location>
        <begin position="160"/>
        <end position="181"/>
    </location>
</feature>
<feature type="transmembrane region" description="Helical" evidence="1">
    <location>
        <begin position="7"/>
        <end position="28"/>
    </location>
</feature>
<dbReference type="Proteomes" id="UP001223586">
    <property type="component" value="Unassembled WGS sequence"/>
</dbReference>
<comment type="caution">
    <text evidence="2">The sequence shown here is derived from an EMBL/GenBank/DDBJ whole genome shotgun (WGS) entry which is preliminary data.</text>
</comment>
<accession>A0ABT9WW42</accession>
<keyword evidence="1" id="KW-0812">Transmembrane</keyword>
<feature type="transmembrane region" description="Helical" evidence="1">
    <location>
        <begin position="113"/>
        <end position="140"/>
    </location>
</feature>
<feature type="transmembrane region" description="Helical" evidence="1">
    <location>
        <begin position="34"/>
        <end position="52"/>
    </location>
</feature>
<keyword evidence="3" id="KW-1185">Reference proteome</keyword>
<feature type="transmembrane region" description="Helical" evidence="1">
    <location>
        <begin position="59"/>
        <end position="75"/>
    </location>
</feature>
<evidence type="ECO:0000313" key="2">
    <source>
        <dbReference type="EMBL" id="MDQ0177432.1"/>
    </source>
</evidence>
<keyword evidence="1" id="KW-0472">Membrane</keyword>
<dbReference type="Pfam" id="PF09515">
    <property type="entry name" value="Thia_YuaJ"/>
    <property type="match status" value="1"/>
</dbReference>
<dbReference type="Gene3D" id="1.10.1760.20">
    <property type="match status" value="1"/>
</dbReference>
<gene>
    <name evidence="2" type="ORF">J2S08_003312</name>
</gene>
<evidence type="ECO:0000256" key="1">
    <source>
        <dbReference type="SAM" id="Phobius"/>
    </source>
</evidence>
<dbReference type="RefSeq" id="WP_307231401.1">
    <property type="nucleotide sequence ID" value="NZ_JAUSTT010000022.1"/>
</dbReference>
<name>A0ABT9WW42_9BACI</name>
<dbReference type="NCBIfam" id="TIGR02357">
    <property type="entry name" value="ECF_ThiT_YuaJ"/>
    <property type="match status" value="1"/>
</dbReference>
<evidence type="ECO:0000313" key="3">
    <source>
        <dbReference type="Proteomes" id="UP001223586"/>
    </source>
</evidence>
<dbReference type="EMBL" id="JAUSTT010000022">
    <property type="protein sequence ID" value="MDQ0177432.1"/>
    <property type="molecule type" value="Genomic_DNA"/>
</dbReference>
<protein>
    <submittedName>
        <fullName evidence="2">Thiamine transporter</fullName>
    </submittedName>
</protein>
<sequence>MRNEKLLAMIEAAIFAAFALILDLLLSFKLGPSISIKFAMVPIFIVAFRQGFKASVLSGFLWGILQIIVGDAWIVHPVQVILEYFIAFACIGFAGLLIHPIQENVKNQQKGKAIFYMTTAVFFGGAVRYFWHFIAGMIFFKSYAFNAGKTPFIFSLTANGIAYFFSSLACVIVLVLLISIAPQIITTAKNQKATTSIGK</sequence>
<dbReference type="InterPro" id="IPR012651">
    <property type="entry name" value="Thia_Transptr_ThiT"/>
</dbReference>
<proteinExistence type="predicted"/>
<feature type="transmembrane region" description="Helical" evidence="1">
    <location>
        <begin position="81"/>
        <end position="101"/>
    </location>
</feature>
<organism evidence="2 3">
    <name type="scientific">Bacillus chungangensis</name>
    <dbReference type="NCBI Taxonomy" id="587633"/>
    <lineage>
        <taxon>Bacteria</taxon>
        <taxon>Bacillati</taxon>
        <taxon>Bacillota</taxon>
        <taxon>Bacilli</taxon>
        <taxon>Bacillales</taxon>
        <taxon>Bacillaceae</taxon>
        <taxon>Bacillus</taxon>
    </lineage>
</organism>
<keyword evidence="1" id="KW-1133">Transmembrane helix</keyword>